<name>A0A3B7MXQ5_9BACT</name>
<reference evidence="3 4" key="1">
    <citation type="submission" date="2018-09" db="EMBL/GenBank/DDBJ databases">
        <title>Genome sequencing of strain 6GH32-13.</title>
        <authorList>
            <person name="Weon H.-Y."/>
            <person name="Heo J."/>
            <person name="Kwon S.-W."/>
        </authorList>
    </citation>
    <scope>NUCLEOTIDE SEQUENCE [LARGE SCALE GENOMIC DNA]</scope>
    <source>
        <strain evidence="3 4">5GH32-13</strain>
    </source>
</reference>
<keyword evidence="4" id="KW-1185">Reference proteome</keyword>
<dbReference type="KEGG" id="pseg:D3H65_14470"/>
<feature type="chain" id="PRO_5017830637" description="Entericidin" evidence="2">
    <location>
        <begin position="20"/>
        <end position="64"/>
    </location>
</feature>
<keyword evidence="2" id="KW-0732">Signal</keyword>
<gene>
    <name evidence="3" type="ORF">D3H65_14470</name>
</gene>
<feature type="signal peptide" evidence="2">
    <location>
        <begin position="1"/>
        <end position="19"/>
    </location>
</feature>
<evidence type="ECO:0000313" key="3">
    <source>
        <dbReference type="EMBL" id="AXY75111.1"/>
    </source>
</evidence>
<evidence type="ECO:0000313" key="4">
    <source>
        <dbReference type="Proteomes" id="UP000263900"/>
    </source>
</evidence>
<evidence type="ECO:0008006" key="5">
    <source>
        <dbReference type="Google" id="ProtNLM"/>
    </source>
</evidence>
<sequence length="64" mass="6348">MKKLLLVLAIGAFVASCNDGGTGTETKDTTATAPATADTTAPAPVDTTAKAVDTTAHAVDTTKK</sequence>
<proteinExistence type="predicted"/>
<dbReference type="RefSeq" id="WP_119050993.1">
    <property type="nucleotide sequence ID" value="NZ_CP032157.1"/>
</dbReference>
<evidence type="ECO:0000256" key="1">
    <source>
        <dbReference type="SAM" id="MobiDB-lite"/>
    </source>
</evidence>
<feature type="region of interest" description="Disordered" evidence="1">
    <location>
        <begin position="18"/>
        <end position="42"/>
    </location>
</feature>
<dbReference type="EMBL" id="CP032157">
    <property type="protein sequence ID" value="AXY75111.1"/>
    <property type="molecule type" value="Genomic_DNA"/>
</dbReference>
<evidence type="ECO:0000256" key="2">
    <source>
        <dbReference type="SAM" id="SignalP"/>
    </source>
</evidence>
<dbReference type="PROSITE" id="PS51257">
    <property type="entry name" value="PROKAR_LIPOPROTEIN"/>
    <property type="match status" value="1"/>
</dbReference>
<organism evidence="3 4">
    <name type="scientific">Paraflavitalea soli</name>
    <dbReference type="NCBI Taxonomy" id="2315862"/>
    <lineage>
        <taxon>Bacteria</taxon>
        <taxon>Pseudomonadati</taxon>
        <taxon>Bacteroidota</taxon>
        <taxon>Chitinophagia</taxon>
        <taxon>Chitinophagales</taxon>
        <taxon>Chitinophagaceae</taxon>
        <taxon>Paraflavitalea</taxon>
    </lineage>
</organism>
<dbReference type="AlphaFoldDB" id="A0A3B7MXQ5"/>
<accession>A0A3B7MXQ5</accession>
<dbReference type="Proteomes" id="UP000263900">
    <property type="component" value="Chromosome"/>
</dbReference>
<protein>
    <recommendedName>
        <fullName evidence="5">Entericidin</fullName>
    </recommendedName>
</protein>
<feature type="compositionally biased region" description="Low complexity" evidence="1">
    <location>
        <begin position="29"/>
        <end position="42"/>
    </location>
</feature>